<dbReference type="InterPro" id="IPR001279">
    <property type="entry name" value="Metallo-B-lactamas"/>
</dbReference>
<reference evidence="4" key="1">
    <citation type="journal article" date="2019" name="Int. J. Syst. Evol. Microbiol.">
        <title>The Global Catalogue of Microorganisms (GCM) 10K type strain sequencing project: providing services to taxonomists for standard genome sequencing and annotation.</title>
        <authorList>
            <consortium name="The Broad Institute Genomics Platform"/>
            <consortium name="The Broad Institute Genome Sequencing Center for Infectious Disease"/>
            <person name="Wu L."/>
            <person name="Ma J."/>
        </authorList>
    </citation>
    <scope>NUCLEOTIDE SEQUENCE [LARGE SCALE GENOMIC DNA]</scope>
    <source>
        <strain evidence="4">JCM 18303</strain>
    </source>
</reference>
<comment type="caution">
    <text evidence="3">The sequence shown here is derived from an EMBL/GenBank/DDBJ whole genome shotgun (WGS) entry which is preliminary data.</text>
</comment>
<dbReference type="SMART" id="SM00849">
    <property type="entry name" value="Lactamase_B"/>
    <property type="match status" value="1"/>
</dbReference>
<feature type="region of interest" description="Disordered" evidence="1">
    <location>
        <begin position="1"/>
        <end position="21"/>
    </location>
</feature>
<dbReference type="Pfam" id="PF12706">
    <property type="entry name" value="Lactamase_B_2"/>
    <property type="match status" value="1"/>
</dbReference>
<evidence type="ECO:0000313" key="4">
    <source>
        <dbReference type="Proteomes" id="UP001428817"/>
    </source>
</evidence>
<dbReference type="EMBL" id="BAABJP010000010">
    <property type="protein sequence ID" value="GAA5156021.1"/>
    <property type="molecule type" value="Genomic_DNA"/>
</dbReference>
<evidence type="ECO:0000313" key="3">
    <source>
        <dbReference type="EMBL" id="GAA5156021.1"/>
    </source>
</evidence>
<dbReference type="RefSeq" id="WP_185064109.1">
    <property type="nucleotide sequence ID" value="NZ_BAABJP010000010.1"/>
</dbReference>
<protein>
    <submittedName>
        <fullName evidence="3">MBL fold metallo-hydrolase</fullName>
    </submittedName>
</protein>
<dbReference type="Gene3D" id="3.60.15.10">
    <property type="entry name" value="Ribonuclease Z/Hydroxyacylglutathione hydrolase-like"/>
    <property type="match status" value="1"/>
</dbReference>
<dbReference type="Proteomes" id="UP001428817">
    <property type="component" value="Unassembled WGS sequence"/>
</dbReference>
<dbReference type="InterPro" id="IPR036866">
    <property type="entry name" value="RibonucZ/Hydroxyglut_hydro"/>
</dbReference>
<proteinExistence type="predicted"/>
<dbReference type="SUPFAM" id="SSF56281">
    <property type="entry name" value="Metallo-hydrolase/oxidoreductase"/>
    <property type="match status" value="1"/>
</dbReference>
<accession>A0ABP9Q481</accession>
<feature type="domain" description="Metallo-beta-lactamase" evidence="2">
    <location>
        <begin position="18"/>
        <end position="206"/>
    </location>
</feature>
<keyword evidence="4" id="KW-1185">Reference proteome</keyword>
<dbReference type="PANTHER" id="PTHR46018">
    <property type="entry name" value="ZINC PHOSPHODIESTERASE ELAC PROTEIN 1"/>
    <property type="match status" value="1"/>
</dbReference>
<evidence type="ECO:0000259" key="2">
    <source>
        <dbReference type="SMART" id="SM00849"/>
    </source>
</evidence>
<dbReference type="CDD" id="cd07716">
    <property type="entry name" value="RNaseZ_short-form-like_MBL-fold"/>
    <property type="match status" value="1"/>
</dbReference>
<sequence>MDLTVLGCSGSGPGPESPSSGYLVRAGGRSIVLDLGNGTLGALHRHLDPFGLDALLLSHLHPDHCADVPSLVVYLRYHPFPPYPVGSRKLPVYGPSESCDRLRAQCAASALEREHEDLGDVFEFRGVHDEMRAEIAGCVVRARRTVHPCESYATRLEYGGRSLVYSGDTGACEALVEISRGADVMLCEASWPHVGPNGERPPVGIHLSGREAGEHAAAAGVGRLLITHVPMWYDGADLLAEAKAAFDGPVELVSAGATYQI</sequence>
<organism evidence="3 4">
    <name type="scientific">Pseudonocardia eucalypti</name>
    <dbReference type="NCBI Taxonomy" id="648755"/>
    <lineage>
        <taxon>Bacteria</taxon>
        <taxon>Bacillati</taxon>
        <taxon>Actinomycetota</taxon>
        <taxon>Actinomycetes</taxon>
        <taxon>Pseudonocardiales</taxon>
        <taxon>Pseudonocardiaceae</taxon>
        <taxon>Pseudonocardia</taxon>
    </lineage>
</organism>
<gene>
    <name evidence="3" type="ORF">GCM10023321_30830</name>
</gene>
<name>A0ABP9Q481_9PSEU</name>
<evidence type="ECO:0000256" key="1">
    <source>
        <dbReference type="SAM" id="MobiDB-lite"/>
    </source>
</evidence>
<dbReference type="PANTHER" id="PTHR46018:SF4">
    <property type="entry name" value="METALLO-HYDROLASE YHFI-RELATED"/>
    <property type="match status" value="1"/>
</dbReference>